<evidence type="ECO:0000313" key="2">
    <source>
        <dbReference type="Proteomes" id="UP000294930"/>
    </source>
</evidence>
<sequence>MKLKHFLSLFVFVYFASTLHSQNYFGIHFPNQGEQQVCQKFNQAFVNRPKESKFAIKRENSNLFFETNDKEWFNALFANITDGIAIDIVDKDRYACSVASIEQVQIKGTLLPPVYAKKLKGGLKKSSETSYRVLVGRIPENLMNKELEFNILFLSDKNLCQYYVIYDLESYPWDLLDMGMYLDSIAYNAKQIKANAKDAYIIKNKTLKFKIPFEKNKSEYSPEDIKPIYDSLRLTDYYIKTIKIKAYASVEGSLERNIELQQQRAASIANALQSFQKPSIKNDISSSENWVEFLNAIENTKYSDLKELSKSEIKAKLVGSLSTEMEPILKNHRKALVELELEKKDKYKDLSGTELVNKFNTALTQDQLDEALQIQNSLFEKLKNKEVSPDHIGKLQVPNQLKYLTFLNKNSAMKYMLEEPQIVIVYNELQQLEKLSPKDKRVKYNIAAIELKLWRYKAMDIDKNKLKSKINALKTYGINQELISRMLVNYHIIEAENLMRKRDYANKDKAVSYIKNSYKNFHLSDYDYLSLAQFFSYYANTDMAVELLSPKAKSIDIDENLLFYYLNLTIINPELTQTSDYRTIMLNALNMNKTRYCKLFNPYGEGGVTFQLLEDSYLRTTYCESCEN</sequence>
<keyword evidence="2" id="KW-1185">Reference proteome</keyword>
<comment type="caution">
    <text evidence="1">The sequence shown here is derived from an EMBL/GenBank/DDBJ whole genome shotgun (WGS) entry which is preliminary data.</text>
</comment>
<dbReference type="EMBL" id="SOQZ01000001">
    <property type="protein sequence ID" value="TDY13765.1"/>
    <property type="molecule type" value="Genomic_DNA"/>
</dbReference>
<evidence type="ECO:0008006" key="3">
    <source>
        <dbReference type="Google" id="ProtNLM"/>
    </source>
</evidence>
<evidence type="ECO:0000313" key="1">
    <source>
        <dbReference type="EMBL" id="TDY13765.1"/>
    </source>
</evidence>
<name>A0ABY2G7I5_9FLAO</name>
<protein>
    <recommendedName>
        <fullName evidence="3">OmpA family protein</fullName>
    </recommendedName>
</protein>
<gene>
    <name evidence="1" type="ORF">A8975_0360</name>
</gene>
<dbReference type="SUPFAM" id="SSF103088">
    <property type="entry name" value="OmpA-like"/>
    <property type="match status" value="1"/>
</dbReference>
<organism evidence="1 2">
    <name type="scientific">Meridianimaribacter flavus</name>
    <dbReference type="NCBI Taxonomy" id="571115"/>
    <lineage>
        <taxon>Bacteria</taxon>
        <taxon>Pseudomonadati</taxon>
        <taxon>Bacteroidota</taxon>
        <taxon>Flavobacteriia</taxon>
        <taxon>Flavobacteriales</taxon>
        <taxon>Flavobacteriaceae</taxon>
        <taxon>Meridianimaribacter</taxon>
    </lineage>
</organism>
<dbReference type="Proteomes" id="UP000294930">
    <property type="component" value="Unassembled WGS sequence"/>
</dbReference>
<proteinExistence type="predicted"/>
<accession>A0ABY2G7I5</accession>
<reference evidence="1 2" key="1">
    <citation type="submission" date="2019-03" db="EMBL/GenBank/DDBJ databases">
        <title>Genomic Encyclopedia of Type Strains, Phase III (KMG-III): the genomes of soil and plant-associated and newly described type strains.</title>
        <authorList>
            <person name="Whitman W."/>
        </authorList>
    </citation>
    <scope>NUCLEOTIDE SEQUENCE [LARGE SCALE GENOMIC DNA]</scope>
    <source>
        <strain evidence="1 2">CGMCC 1.10957</strain>
    </source>
</reference>
<dbReference type="RefSeq" id="WP_134198466.1">
    <property type="nucleotide sequence ID" value="NZ_SOQZ01000001.1"/>
</dbReference>
<dbReference type="InterPro" id="IPR036737">
    <property type="entry name" value="OmpA-like_sf"/>
</dbReference>
<dbReference type="Gene3D" id="3.30.1330.60">
    <property type="entry name" value="OmpA-like domain"/>
    <property type="match status" value="1"/>
</dbReference>